<sequence>MLIIQRPRTLLFPYPYFLESAFWDAPEERFNPYRQWPPEISDLPDFESSVDFALSLFGRSLGYNARDDLGLYRGSEAELEGHSLPLEGSDKTANGHEEDNVQRKAQAEHDEQDLVPETPLPRKDKGKARATIQEESFPPVYHKEPQSTGYDPQFWDQFGGIGALEEEDAIVRQLQHFGETAYPGYVQPGVAGPSGTRHEDQTAFVNDTALAESAAMVTVATAIPKGPKGDLAHIMAFDFTPKTLHPTYRAVSDGPAFEAAPSTQSGVPKPDEEDSGDWAKLEVVFFL</sequence>
<dbReference type="HOGENOM" id="CLU_970417_0_0_1"/>
<dbReference type="Proteomes" id="UP000054248">
    <property type="component" value="Unassembled WGS sequence"/>
</dbReference>
<evidence type="ECO:0000256" key="1">
    <source>
        <dbReference type="SAM" id="MobiDB-lite"/>
    </source>
</evidence>
<evidence type="ECO:0000313" key="3">
    <source>
        <dbReference type="Proteomes" id="UP000054248"/>
    </source>
</evidence>
<reference evidence="2 3" key="1">
    <citation type="submission" date="2014-04" db="EMBL/GenBank/DDBJ databases">
        <authorList>
            <consortium name="DOE Joint Genome Institute"/>
            <person name="Kuo A."/>
            <person name="Girlanda M."/>
            <person name="Perotto S."/>
            <person name="Kohler A."/>
            <person name="Nagy L.G."/>
            <person name="Floudas D."/>
            <person name="Copeland A."/>
            <person name="Barry K.W."/>
            <person name="Cichocki N."/>
            <person name="Veneault-Fourrey C."/>
            <person name="LaButti K."/>
            <person name="Lindquist E.A."/>
            <person name="Lipzen A."/>
            <person name="Lundell T."/>
            <person name="Morin E."/>
            <person name="Murat C."/>
            <person name="Sun H."/>
            <person name="Tunlid A."/>
            <person name="Henrissat B."/>
            <person name="Grigoriev I.V."/>
            <person name="Hibbett D.S."/>
            <person name="Martin F."/>
            <person name="Nordberg H.P."/>
            <person name="Cantor M.N."/>
            <person name="Hua S.X."/>
        </authorList>
    </citation>
    <scope>NUCLEOTIDE SEQUENCE [LARGE SCALE GENOMIC DNA]</scope>
    <source>
        <strain evidence="2 3">MUT 4182</strain>
    </source>
</reference>
<organism evidence="2 3">
    <name type="scientific">Tulasnella calospora MUT 4182</name>
    <dbReference type="NCBI Taxonomy" id="1051891"/>
    <lineage>
        <taxon>Eukaryota</taxon>
        <taxon>Fungi</taxon>
        <taxon>Dikarya</taxon>
        <taxon>Basidiomycota</taxon>
        <taxon>Agaricomycotina</taxon>
        <taxon>Agaricomycetes</taxon>
        <taxon>Cantharellales</taxon>
        <taxon>Tulasnellaceae</taxon>
        <taxon>Tulasnella</taxon>
    </lineage>
</organism>
<proteinExistence type="predicted"/>
<feature type="region of interest" description="Disordered" evidence="1">
    <location>
        <begin position="253"/>
        <end position="275"/>
    </location>
</feature>
<dbReference type="AlphaFoldDB" id="A0A0C3QNX9"/>
<feature type="compositionally biased region" description="Basic and acidic residues" evidence="1">
    <location>
        <begin position="88"/>
        <end position="109"/>
    </location>
</feature>
<feature type="region of interest" description="Disordered" evidence="1">
    <location>
        <begin position="81"/>
        <end position="125"/>
    </location>
</feature>
<evidence type="ECO:0000313" key="2">
    <source>
        <dbReference type="EMBL" id="KIO28904.1"/>
    </source>
</evidence>
<dbReference type="OrthoDB" id="3259649at2759"/>
<name>A0A0C3QNX9_9AGAM</name>
<protein>
    <submittedName>
        <fullName evidence="2">Uncharacterized protein</fullName>
    </submittedName>
</protein>
<reference evidence="3" key="2">
    <citation type="submission" date="2015-01" db="EMBL/GenBank/DDBJ databases">
        <title>Evolutionary Origins and Diversification of the Mycorrhizal Mutualists.</title>
        <authorList>
            <consortium name="DOE Joint Genome Institute"/>
            <consortium name="Mycorrhizal Genomics Consortium"/>
            <person name="Kohler A."/>
            <person name="Kuo A."/>
            <person name="Nagy L.G."/>
            <person name="Floudas D."/>
            <person name="Copeland A."/>
            <person name="Barry K.W."/>
            <person name="Cichocki N."/>
            <person name="Veneault-Fourrey C."/>
            <person name="LaButti K."/>
            <person name="Lindquist E.A."/>
            <person name="Lipzen A."/>
            <person name="Lundell T."/>
            <person name="Morin E."/>
            <person name="Murat C."/>
            <person name="Riley R."/>
            <person name="Ohm R."/>
            <person name="Sun H."/>
            <person name="Tunlid A."/>
            <person name="Henrissat B."/>
            <person name="Grigoriev I.V."/>
            <person name="Hibbett D.S."/>
            <person name="Martin F."/>
        </authorList>
    </citation>
    <scope>NUCLEOTIDE SEQUENCE [LARGE SCALE GENOMIC DNA]</scope>
    <source>
        <strain evidence="3">MUT 4182</strain>
    </source>
</reference>
<dbReference type="EMBL" id="KN822989">
    <property type="protein sequence ID" value="KIO28904.1"/>
    <property type="molecule type" value="Genomic_DNA"/>
</dbReference>
<gene>
    <name evidence="2" type="ORF">M407DRAFT_21981</name>
</gene>
<keyword evidence="3" id="KW-1185">Reference proteome</keyword>
<accession>A0A0C3QNX9</accession>